<evidence type="ECO:0000313" key="3">
    <source>
        <dbReference type="Proteomes" id="UP001148018"/>
    </source>
</evidence>
<evidence type="ECO:0000256" key="1">
    <source>
        <dbReference type="SAM" id="SignalP"/>
    </source>
</evidence>
<reference evidence="2" key="1">
    <citation type="submission" date="2022-07" db="EMBL/GenBank/DDBJ databases">
        <title>Chromosome-level genome of Muraenolepis orangiensis.</title>
        <authorList>
            <person name="Kim J."/>
        </authorList>
    </citation>
    <scope>NUCLEOTIDE SEQUENCE</scope>
    <source>
        <strain evidence="2">KU_S4_2022</strain>
        <tissue evidence="2">Muscle</tissue>
    </source>
</reference>
<proteinExistence type="predicted"/>
<dbReference type="EMBL" id="JANIIK010000118">
    <property type="protein sequence ID" value="KAJ3585499.1"/>
    <property type="molecule type" value="Genomic_DNA"/>
</dbReference>
<dbReference type="AlphaFoldDB" id="A0A9Q0DAZ0"/>
<feature type="signal peptide" evidence="1">
    <location>
        <begin position="1"/>
        <end position="31"/>
    </location>
</feature>
<keyword evidence="1" id="KW-0732">Signal</keyword>
<accession>A0A9Q0DAZ0</accession>
<comment type="caution">
    <text evidence="2">The sequence shown here is derived from an EMBL/GenBank/DDBJ whole genome shotgun (WGS) entry which is preliminary data.</text>
</comment>
<sequence length="144" mass="16147">MGRSVTGNSSRGWRSLTVACVLLMCVCFAHPLKNNSTLANLKRGIQLLESRANSMMRTYEAQRHAVATAVAQNERLADAAGKRVPELAEKQARHSETESERYAELASRMRREFGDMAAAWDDIQRAMQRAQDLVRVLEGLDKEL</sequence>
<dbReference type="Proteomes" id="UP001148018">
    <property type="component" value="Unassembled WGS sequence"/>
</dbReference>
<organism evidence="2 3">
    <name type="scientific">Muraenolepis orangiensis</name>
    <name type="common">Patagonian moray cod</name>
    <dbReference type="NCBI Taxonomy" id="630683"/>
    <lineage>
        <taxon>Eukaryota</taxon>
        <taxon>Metazoa</taxon>
        <taxon>Chordata</taxon>
        <taxon>Craniata</taxon>
        <taxon>Vertebrata</taxon>
        <taxon>Euteleostomi</taxon>
        <taxon>Actinopterygii</taxon>
        <taxon>Neopterygii</taxon>
        <taxon>Teleostei</taxon>
        <taxon>Neoteleostei</taxon>
        <taxon>Acanthomorphata</taxon>
        <taxon>Zeiogadaria</taxon>
        <taxon>Gadariae</taxon>
        <taxon>Gadiformes</taxon>
        <taxon>Muraenolepidoidei</taxon>
        <taxon>Muraenolepididae</taxon>
        <taxon>Muraenolepis</taxon>
    </lineage>
</organism>
<feature type="chain" id="PRO_5040189494" evidence="1">
    <location>
        <begin position="32"/>
        <end position="144"/>
    </location>
</feature>
<keyword evidence="3" id="KW-1185">Reference proteome</keyword>
<name>A0A9Q0DAZ0_9TELE</name>
<gene>
    <name evidence="2" type="ORF">NHX12_014218</name>
</gene>
<protein>
    <submittedName>
        <fullName evidence="2">Uncharacterized protein</fullName>
    </submittedName>
</protein>
<evidence type="ECO:0000313" key="2">
    <source>
        <dbReference type="EMBL" id="KAJ3585499.1"/>
    </source>
</evidence>